<accession>A0A183SIU0</accession>
<dbReference type="InterPro" id="IPR000477">
    <property type="entry name" value="RT_dom"/>
</dbReference>
<name>A0A183SIU0_SCHSO</name>
<sequence length="109" mass="12700">MWCQGQVTQNFKDAKIIHLYKKGNHQHCENHRGISLLNIVGKIFARILLNRLNGHLEQGLIPENQFGFGRHRDTTDMNFALRQLQEICQAMLTHFYTAFVDLMKAFDTV</sequence>
<dbReference type="Proteomes" id="UP000275846">
    <property type="component" value="Unassembled WGS sequence"/>
</dbReference>
<dbReference type="WBParaSite" id="SSLN_0000428201-mRNA-1">
    <property type="protein sequence ID" value="SSLN_0000428201-mRNA-1"/>
    <property type="gene ID" value="SSLN_0000428201"/>
</dbReference>
<proteinExistence type="predicted"/>
<gene>
    <name evidence="2" type="ORF">SSLN_LOCUS4138</name>
</gene>
<dbReference type="EMBL" id="UYSU01032758">
    <property type="protein sequence ID" value="VDL90523.1"/>
    <property type="molecule type" value="Genomic_DNA"/>
</dbReference>
<feature type="domain" description="Reverse transcriptase" evidence="1">
    <location>
        <begin position="21"/>
        <end position="109"/>
    </location>
</feature>
<evidence type="ECO:0000313" key="2">
    <source>
        <dbReference type="EMBL" id="VDL90523.1"/>
    </source>
</evidence>
<dbReference type="Pfam" id="PF00078">
    <property type="entry name" value="RVT_1"/>
    <property type="match status" value="1"/>
</dbReference>
<dbReference type="OrthoDB" id="10070415at2759"/>
<keyword evidence="3" id="KW-1185">Reference proteome</keyword>
<reference evidence="4" key="1">
    <citation type="submission" date="2016-06" db="UniProtKB">
        <authorList>
            <consortium name="WormBaseParasite"/>
        </authorList>
    </citation>
    <scope>IDENTIFICATION</scope>
</reference>
<dbReference type="AlphaFoldDB" id="A0A183SIU0"/>
<evidence type="ECO:0000313" key="3">
    <source>
        <dbReference type="Proteomes" id="UP000275846"/>
    </source>
</evidence>
<evidence type="ECO:0000313" key="4">
    <source>
        <dbReference type="WBParaSite" id="SSLN_0000428201-mRNA-1"/>
    </source>
</evidence>
<evidence type="ECO:0000259" key="1">
    <source>
        <dbReference type="Pfam" id="PF00078"/>
    </source>
</evidence>
<reference evidence="2 3" key="2">
    <citation type="submission" date="2018-11" db="EMBL/GenBank/DDBJ databases">
        <authorList>
            <consortium name="Pathogen Informatics"/>
        </authorList>
    </citation>
    <scope>NUCLEOTIDE SEQUENCE [LARGE SCALE GENOMIC DNA]</scope>
    <source>
        <strain evidence="2 3">NST_G2</strain>
    </source>
</reference>
<organism evidence="4">
    <name type="scientific">Schistocephalus solidus</name>
    <name type="common">Tapeworm</name>
    <dbReference type="NCBI Taxonomy" id="70667"/>
    <lineage>
        <taxon>Eukaryota</taxon>
        <taxon>Metazoa</taxon>
        <taxon>Spiralia</taxon>
        <taxon>Lophotrochozoa</taxon>
        <taxon>Platyhelminthes</taxon>
        <taxon>Cestoda</taxon>
        <taxon>Eucestoda</taxon>
        <taxon>Diphyllobothriidea</taxon>
        <taxon>Diphyllobothriidae</taxon>
        <taxon>Schistocephalus</taxon>
    </lineage>
</organism>
<dbReference type="PANTHER" id="PTHR19446">
    <property type="entry name" value="REVERSE TRANSCRIPTASES"/>
    <property type="match status" value="1"/>
</dbReference>
<protein>
    <submittedName>
        <fullName evidence="4">Reverse transcriptase domain-containing protein</fullName>
    </submittedName>
</protein>